<keyword evidence="2" id="KW-0812">Transmembrane</keyword>
<proteinExistence type="predicted"/>
<dbReference type="STRING" id="28122.SAMN02745108_02876"/>
<keyword evidence="1" id="KW-0175">Coiled coil</keyword>
<dbReference type="EMBL" id="FRAW01000035">
    <property type="protein sequence ID" value="SHL09993.1"/>
    <property type="molecule type" value="Genomic_DNA"/>
</dbReference>
<dbReference type="Proteomes" id="UP000184275">
    <property type="component" value="Unassembled WGS sequence"/>
</dbReference>
<dbReference type="PANTHER" id="PTHR36698">
    <property type="entry name" value="BLL5892 PROTEIN"/>
    <property type="match status" value="1"/>
</dbReference>
<reference evidence="5 7" key="3">
    <citation type="submission" date="2017-02" db="EMBL/GenBank/DDBJ databases">
        <authorList>
            <person name="Peterson S.W."/>
        </authorList>
    </citation>
    <scope>NUCLEOTIDE SEQUENCE [LARGE SCALE GENOMIC DNA]</scope>
    <source>
        <strain evidence="5 7">ATCC 43854</strain>
    </source>
</reference>
<evidence type="ECO:0000259" key="3">
    <source>
        <dbReference type="Pfam" id="PF02470"/>
    </source>
</evidence>
<sequence>MDTTRTERIRLGIFLLICLGAAIGFTVFIAQQQLSDKKTEYYTIFNESVIGLSIDAKVLLNGIEVGNVTKIHIDSTNLNHVIVHFNVQEGTPIKEGTRTQMTHGISLTGLKDLVLSGGNVNEMDVPPGGYVQAGENFLTKVSGKAEATYDKVDKLLEHVSTILSEENARHISNTLKNLESASANASKITREIQSPMKEIEASAIALRKTLDDVQQAEIATKIETNLKLLQEKMEALDVQTINQNTVSALKSVSDMTKRADMVLYNNQDRLGEVLDQLNVVLSNLSVFSQKIKQNPSALIRESKPQGR</sequence>
<dbReference type="PANTHER" id="PTHR36698:SF2">
    <property type="entry name" value="MCE_MLAD DOMAIN-CONTAINING PROTEIN"/>
    <property type="match status" value="1"/>
</dbReference>
<protein>
    <submittedName>
        <fullName evidence="4">Phospholipid/cholesterol/gamma-HCH transport system substrate-binding protein</fullName>
    </submittedName>
</protein>
<evidence type="ECO:0000313" key="5">
    <source>
        <dbReference type="EMBL" id="SKA20086.1"/>
    </source>
</evidence>
<dbReference type="Pfam" id="PF02470">
    <property type="entry name" value="MlaD"/>
    <property type="match status" value="1"/>
</dbReference>
<dbReference type="Proteomes" id="UP000190449">
    <property type="component" value="Unassembled WGS sequence"/>
</dbReference>
<keyword evidence="2" id="KW-0472">Membrane</keyword>
<dbReference type="RefSeq" id="WP_073305887.1">
    <property type="nucleotide sequence ID" value="NZ_FRAW01000035.1"/>
</dbReference>
<keyword evidence="2" id="KW-1133">Transmembrane helix</keyword>
<name>A0A1M6XVV3_9BACT</name>
<evidence type="ECO:0000256" key="1">
    <source>
        <dbReference type="SAM" id="Coils"/>
    </source>
</evidence>
<organism evidence="4 6">
    <name type="scientific">Fibrobacter intestinalis</name>
    <dbReference type="NCBI Taxonomy" id="28122"/>
    <lineage>
        <taxon>Bacteria</taxon>
        <taxon>Pseudomonadati</taxon>
        <taxon>Fibrobacterota</taxon>
        <taxon>Fibrobacteria</taxon>
        <taxon>Fibrobacterales</taxon>
        <taxon>Fibrobacteraceae</taxon>
        <taxon>Fibrobacter</taxon>
    </lineage>
</organism>
<evidence type="ECO:0000313" key="7">
    <source>
        <dbReference type="Proteomes" id="UP000190449"/>
    </source>
</evidence>
<evidence type="ECO:0000256" key="2">
    <source>
        <dbReference type="SAM" id="Phobius"/>
    </source>
</evidence>
<gene>
    <name evidence="5" type="ORF">SAMN02745108_02876</name>
    <name evidence="4" type="ORF">SAMN05720469_13512</name>
</gene>
<evidence type="ECO:0000313" key="4">
    <source>
        <dbReference type="EMBL" id="SHL09993.1"/>
    </source>
</evidence>
<evidence type="ECO:0000313" key="6">
    <source>
        <dbReference type="Proteomes" id="UP000184275"/>
    </source>
</evidence>
<feature type="domain" description="Mce/MlaD" evidence="3">
    <location>
        <begin position="40"/>
        <end position="106"/>
    </location>
</feature>
<dbReference type="EMBL" id="FUWU01000092">
    <property type="protein sequence ID" value="SKA20086.1"/>
    <property type="molecule type" value="Genomic_DNA"/>
</dbReference>
<keyword evidence="6" id="KW-1185">Reference proteome</keyword>
<accession>A0A1T4RW34</accession>
<reference evidence="4" key="2">
    <citation type="submission" date="2016-11" db="EMBL/GenBank/DDBJ databases">
        <authorList>
            <person name="Jaros S."/>
            <person name="Januszkiewicz K."/>
            <person name="Wedrychowicz H."/>
        </authorList>
    </citation>
    <scope>NUCLEOTIDE SEQUENCE [LARGE SCALE GENOMIC DNA]</scope>
    <source>
        <strain evidence="4">UWOS</strain>
    </source>
</reference>
<reference evidence="6" key="1">
    <citation type="submission" date="2016-11" db="EMBL/GenBank/DDBJ databases">
        <authorList>
            <person name="Varghese N."/>
            <person name="Submissions S."/>
        </authorList>
    </citation>
    <scope>NUCLEOTIDE SEQUENCE [LARGE SCALE GENOMIC DNA]</scope>
    <source>
        <strain evidence="6">UWOS</strain>
    </source>
</reference>
<dbReference type="AlphaFoldDB" id="A0A1M6XVV3"/>
<dbReference type="InterPro" id="IPR003399">
    <property type="entry name" value="Mce/MlaD"/>
</dbReference>
<feature type="coiled-coil region" evidence="1">
    <location>
        <begin position="196"/>
        <end position="239"/>
    </location>
</feature>
<accession>A0A1M6XVV3</accession>
<feature type="transmembrane region" description="Helical" evidence="2">
    <location>
        <begin position="12"/>
        <end position="30"/>
    </location>
</feature>